<organism evidence="3 4">
    <name type="scientific">Gallaecimonas pentaromativorans</name>
    <dbReference type="NCBI Taxonomy" id="584787"/>
    <lineage>
        <taxon>Bacteria</taxon>
        <taxon>Pseudomonadati</taxon>
        <taxon>Pseudomonadota</taxon>
        <taxon>Gammaproteobacteria</taxon>
        <taxon>Enterobacterales</taxon>
        <taxon>Gallaecimonadaceae</taxon>
        <taxon>Gallaecimonas</taxon>
    </lineage>
</organism>
<reference evidence="3 4" key="1">
    <citation type="submission" date="2018-11" db="EMBL/GenBank/DDBJ databases">
        <title>Genomic Encyclopedia of Type Strains, Phase IV (KMG-IV): sequencing the most valuable type-strain genomes for metagenomic binning, comparative biology and taxonomic classification.</title>
        <authorList>
            <person name="Goeker M."/>
        </authorList>
    </citation>
    <scope>NUCLEOTIDE SEQUENCE [LARGE SCALE GENOMIC DNA]</scope>
    <source>
        <strain evidence="3 4">DSM 21945</strain>
    </source>
</reference>
<evidence type="ECO:0000256" key="1">
    <source>
        <dbReference type="SAM" id="Phobius"/>
    </source>
</evidence>
<feature type="transmembrane region" description="Helical" evidence="1">
    <location>
        <begin position="37"/>
        <end position="56"/>
    </location>
</feature>
<proteinExistence type="predicted"/>
<gene>
    <name evidence="3" type="ORF">EDC28_10536</name>
</gene>
<dbReference type="AlphaFoldDB" id="A0A3N1PFE1"/>
<dbReference type="STRING" id="584787.GCA_001247655_02791"/>
<feature type="transmembrane region" description="Helical" evidence="1">
    <location>
        <begin position="237"/>
        <end position="256"/>
    </location>
</feature>
<keyword evidence="4" id="KW-1185">Reference proteome</keyword>
<dbReference type="Proteomes" id="UP000268033">
    <property type="component" value="Unassembled WGS sequence"/>
</dbReference>
<dbReference type="PANTHER" id="PTHR38034:SF1">
    <property type="entry name" value="INNER MEMBRANE PROTEIN YPJD"/>
    <property type="match status" value="1"/>
</dbReference>
<keyword evidence="1" id="KW-0812">Transmembrane</keyword>
<sequence>MLTSIFSLLAAVLYALSAILAASRLFAHTGPNRVHTVSLGFAAAGAHLASLMILITTGDGENLGVVNVASMSSWVVVMLMTSAAVRLPVLQLMPIVHGFASLVVLAAWLVPVKWMLHLRTEPEVVVHITLSLIAYAIMVIAALYALEMAFIRRQLKSRRLSALPAFLPPLMTVERQLFQLMLVGLIVLSLALGSGFVFLGAMFAKATAHKTVLSLMAWVVYAGALYAHYRHGWRGKGAVWACLAGAFLLTLAYFGSRFVQEVILRS</sequence>
<keyword evidence="1" id="KW-0472">Membrane</keyword>
<evidence type="ECO:0000259" key="2">
    <source>
        <dbReference type="Pfam" id="PF01578"/>
    </source>
</evidence>
<name>A0A3N1PFE1_9GAMM</name>
<feature type="domain" description="Cytochrome c assembly protein" evidence="2">
    <location>
        <begin position="48"/>
        <end position="263"/>
    </location>
</feature>
<feature type="transmembrane region" description="Helical" evidence="1">
    <location>
        <begin position="124"/>
        <end position="146"/>
    </location>
</feature>
<feature type="transmembrane region" description="Helical" evidence="1">
    <location>
        <begin position="177"/>
        <end position="199"/>
    </location>
</feature>
<keyword evidence="1" id="KW-1133">Transmembrane helix</keyword>
<dbReference type="GO" id="GO:0017004">
    <property type="term" value="P:cytochrome complex assembly"/>
    <property type="evidence" value="ECO:0007669"/>
    <property type="project" value="InterPro"/>
</dbReference>
<dbReference type="EMBL" id="RJUL01000005">
    <property type="protein sequence ID" value="ROQ25727.1"/>
    <property type="molecule type" value="Genomic_DNA"/>
</dbReference>
<accession>A0A3N1PFE1</accession>
<feature type="transmembrane region" description="Helical" evidence="1">
    <location>
        <begin position="91"/>
        <end position="112"/>
    </location>
</feature>
<evidence type="ECO:0000313" key="3">
    <source>
        <dbReference type="EMBL" id="ROQ25727.1"/>
    </source>
</evidence>
<dbReference type="Pfam" id="PF01578">
    <property type="entry name" value="Cytochrom_C_asm"/>
    <property type="match status" value="1"/>
</dbReference>
<dbReference type="RefSeq" id="WP_170164086.1">
    <property type="nucleotide sequence ID" value="NZ_RJUL01000005.1"/>
</dbReference>
<feature type="transmembrane region" description="Helical" evidence="1">
    <location>
        <begin position="63"/>
        <end position="85"/>
    </location>
</feature>
<dbReference type="InterPro" id="IPR052372">
    <property type="entry name" value="YpjD/HemX"/>
</dbReference>
<comment type="caution">
    <text evidence="3">The sequence shown here is derived from an EMBL/GenBank/DDBJ whole genome shotgun (WGS) entry which is preliminary data.</text>
</comment>
<dbReference type="PANTHER" id="PTHR38034">
    <property type="entry name" value="INNER MEMBRANE PROTEIN YPJD"/>
    <property type="match status" value="1"/>
</dbReference>
<feature type="transmembrane region" description="Helical" evidence="1">
    <location>
        <begin position="211"/>
        <end position="231"/>
    </location>
</feature>
<dbReference type="GO" id="GO:0020037">
    <property type="term" value="F:heme binding"/>
    <property type="evidence" value="ECO:0007669"/>
    <property type="project" value="InterPro"/>
</dbReference>
<dbReference type="GO" id="GO:0005886">
    <property type="term" value="C:plasma membrane"/>
    <property type="evidence" value="ECO:0007669"/>
    <property type="project" value="TreeGrafter"/>
</dbReference>
<evidence type="ECO:0000313" key="4">
    <source>
        <dbReference type="Proteomes" id="UP000268033"/>
    </source>
</evidence>
<protein>
    <submittedName>
        <fullName evidence="3">ABC-type uncharacterized transport system permease subunit</fullName>
    </submittedName>
</protein>
<dbReference type="InterPro" id="IPR002541">
    <property type="entry name" value="Cyt_c_assembly"/>
</dbReference>